<organism evidence="1 2">
    <name type="scientific">Vagococcus allomyrinae</name>
    <dbReference type="NCBI Taxonomy" id="2794353"/>
    <lineage>
        <taxon>Bacteria</taxon>
        <taxon>Bacillati</taxon>
        <taxon>Bacillota</taxon>
        <taxon>Bacilli</taxon>
        <taxon>Lactobacillales</taxon>
        <taxon>Enterococcaceae</taxon>
        <taxon>Vagococcus</taxon>
    </lineage>
</organism>
<evidence type="ECO:0000313" key="2">
    <source>
        <dbReference type="Proteomes" id="UP000674938"/>
    </source>
</evidence>
<dbReference type="Proteomes" id="UP000674938">
    <property type="component" value="Unassembled WGS sequence"/>
</dbReference>
<comment type="caution">
    <text evidence="1">The sequence shown here is derived from an EMBL/GenBank/DDBJ whole genome shotgun (WGS) entry which is preliminary data.</text>
</comment>
<dbReference type="EMBL" id="JAEEGA010000005">
    <property type="protein sequence ID" value="MBP1041141.1"/>
    <property type="molecule type" value="Genomic_DNA"/>
</dbReference>
<name>A0A940SVJ8_9ENTE</name>
<protein>
    <submittedName>
        <fullName evidence="1">Uncharacterized protein</fullName>
    </submittedName>
</protein>
<accession>A0A940SVJ8</accession>
<dbReference type="AlphaFoldDB" id="A0A940SVJ8"/>
<gene>
    <name evidence="1" type="ORF">I6N95_09005</name>
</gene>
<proteinExistence type="predicted"/>
<reference evidence="1" key="1">
    <citation type="submission" date="2020-12" db="EMBL/GenBank/DDBJ databases">
        <title>Vagococcus allomyrinae sp. nov. and Enterococcus lavae sp. nov., isolated from the larvae of Allomyrina dichotoma.</title>
        <authorList>
            <person name="Lee S.D."/>
        </authorList>
    </citation>
    <scope>NUCLEOTIDE SEQUENCE</scope>
    <source>
        <strain evidence="1">BWB3-3</strain>
    </source>
</reference>
<dbReference type="RefSeq" id="WP_209526803.1">
    <property type="nucleotide sequence ID" value="NZ_JAEEGA010000005.1"/>
</dbReference>
<sequence length="129" mass="15000">MEYSISESDFIAYMHTQRQKSANERGLILISLNISNLVPVTNVAFISREFLFAAKYNDKSGTYSNGFFVNQQNIKRYNLQKGIFQDELMVETDVLVTDQEEMQLKMSFPKISVVGWHKRNLKMLKSFIC</sequence>
<keyword evidence="2" id="KW-1185">Reference proteome</keyword>
<evidence type="ECO:0000313" key="1">
    <source>
        <dbReference type="EMBL" id="MBP1041141.1"/>
    </source>
</evidence>